<evidence type="ECO:0000259" key="2">
    <source>
        <dbReference type="Pfam" id="PF00496"/>
    </source>
</evidence>
<protein>
    <submittedName>
        <fullName evidence="4">Peptide ABC transporter substrate-binding protein</fullName>
    </submittedName>
</protein>
<sequence length="594" mass="68384">MLLKEQYLTLCTRFSEGKENCTPIEVTLEELASALFCTVRNAKLILRKLVEEQLIGWTPGRGRGNYSRITFLAEREDFLLHLSIMLAENGDYKQAFEMLSTYGSGTLAKEKFLDWLNGYFGYKKEAGVEGTPASDTLIFPVLQAPHTLDPAAADFAFDSHLQRQIFDRLLSFDEQLGRIVPGVAHHWKSNADATEWTFYLRKGIRFHHGQELTSNDVVFSFERLRGDTENQWLLREAETIEALGPRVVRIRLRKANRIFDRFMCSVAASILPSGLAGRGEEGFWNLPVGTGPFRVVSYTKHRIKLAAHPDYYQGRPYLDEVDIVIMPEDCAPESIGYPAVLHTWSSFRQDAQKSAAHLNENEEKLRQACTILSWNLRREGPQQSEAFRRAVRMIIHPRELIAELGGPRILPAFGFRPDESQSRVINPVRPERVKAALKEAGYDGAVIRLAVYDKYLEDAKWIQKRLAVWGIRTEMQHYTAWKDADFSISSIVFAEDEVCEIETYLNRSSYLHRYLDEGRLSWIKSRIDDAISAESVKARRMVLREIEQYLRDEASLIFLHHRRLNAFLHPFVRGISLNALGWIDFKDVWLEKHD</sequence>
<dbReference type="SUPFAM" id="SSF53850">
    <property type="entry name" value="Periplasmic binding protein-like II"/>
    <property type="match status" value="1"/>
</dbReference>
<feature type="domain" description="Solute-binding protein family 5" evidence="2">
    <location>
        <begin position="179"/>
        <end position="481"/>
    </location>
</feature>
<dbReference type="InterPro" id="IPR039424">
    <property type="entry name" value="SBP_5"/>
</dbReference>
<dbReference type="GO" id="GO:0003677">
    <property type="term" value="F:DNA binding"/>
    <property type="evidence" value="ECO:0007669"/>
    <property type="project" value="UniProtKB-KW"/>
</dbReference>
<name>A0A919Y9K5_9BACL</name>
<gene>
    <name evidence="4" type="primary">oppA_1</name>
    <name evidence="4" type="ORF">J34TS1_04630</name>
</gene>
<accession>A0A919Y9K5</accession>
<dbReference type="EMBL" id="BORT01000001">
    <property type="protein sequence ID" value="GIO45698.1"/>
    <property type="molecule type" value="Genomic_DNA"/>
</dbReference>
<evidence type="ECO:0000256" key="1">
    <source>
        <dbReference type="ARBA" id="ARBA00023125"/>
    </source>
</evidence>
<dbReference type="GO" id="GO:0015833">
    <property type="term" value="P:peptide transport"/>
    <property type="evidence" value="ECO:0007669"/>
    <property type="project" value="TreeGrafter"/>
</dbReference>
<evidence type="ECO:0000259" key="3">
    <source>
        <dbReference type="Pfam" id="PF12793"/>
    </source>
</evidence>
<dbReference type="Pfam" id="PF12793">
    <property type="entry name" value="SgrR_N"/>
    <property type="match status" value="1"/>
</dbReference>
<reference evidence="4 5" key="1">
    <citation type="submission" date="2021-03" db="EMBL/GenBank/DDBJ databases">
        <title>Antimicrobial resistance genes in bacteria isolated from Japanese honey, and their potential for conferring macrolide and lincosamide resistance in the American foulbrood pathogen Paenibacillus larvae.</title>
        <authorList>
            <person name="Okamoto M."/>
            <person name="Kumagai M."/>
            <person name="Kanamori H."/>
            <person name="Takamatsu D."/>
        </authorList>
    </citation>
    <scope>NUCLEOTIDE SEQUENCE [LARGE SCALE GENOMIC DNA]</scope>
    <source>
        <strain evidence="4 5">J34TS1</strain>
    </source>
</reference>
<dbReference type="Gene3D" id="3.40.190.10">
    <property type="entry name" value="Periplasmic binding protein-like II"/>
    <property type="match status" value="1"/>
</dbReference>
<dbReference type="CDD" id="cd08507">
    <property type="entry name" value="PBP2_SgrR_like"/>
    <property type="match status" value="1"/>
</dbReference>
<dbReference type="RefSeq" id="WP_212976824.1">
    <property type="nucleotide sequence ID" value="NZ_AP025343.1"/>
</dbReference>
<evidence type="ECO:0000313" key="4">
    <source>
        <dbReference type="EMBL" id="GIO45698.1"/>
    </source>
</evidence>
<dbReference type="GO" id="GO:1904680">
    <property type="term" value="F:peptide transmembrane transporter activity"/>
    <property type="evidence" value="ECO:0007669"/>
    <property type="project" value="TreeGrafter"/>
</dbReference>
<keyword evidence="1" id="KW-0238">DNA-binding</keyword>
<dbReference type="PANTHER" id="PTHR30290:SF72">
    <property type="entry name" value="HTH-TYPE TRANSCRIPTIONAL REGULATOR SGRR"/>
    <property type="match status" value="1"/>
</dbReference>
<comment type="caution">
    <text evidence="4">The sequence shown here is derived from an EMBL/GenBank/DDBJ whole genome shotgun (WGS) entry which is preliminary data.</text>
</comment>
<feature type="domain" description="Transcriptional regulator SgrR N-terminal HTH" evidence="3">
    <location>
        <begin position="3"/>
        <end position="100"/>
    </location>
</feature>
<dbReference type="AlphaFoldDB" id="A0A919Y9K5"/>
<proteinExistence type="predicted"/>
<dbReference type="Gene3D" id="3.10.105.10">
    <property type="entry name" value="Dipeptide-binding Protein, Domain 3"/>
    <property type="match status" value="1"/>
</dbReference>
<dbReference type="PANTHER" id="PTHR30290">
    <property type="entry name" value="PERIPLASMIC BINDING COMPONENT OF ABC TRANSPORTER"/>
    <property type="match status" value="1"/>
</dbReference>
<dbReference type="InterPro" id="IPR000914">
    <property type="entry name" value="SBP_5_dom"/>
</dbReference>
<keyword evidence="5" id="KW-1185">Reference proteome</keyword>
<dbReference type="Proteomes" id="UP000682811">
    <property type="component" value="Unassembled WGS sequence"/>
</dbReference>
<dbReference type="Pfam" id="PF00496">
    <property type="entry name" value="SBP_bac_5"/>
    <property type="match status" value="1"/>
</dbReference>
<dbReference type="InterPro" id="IPR025370">
    <property type="entry name" value="SgrR_HTH_N"/>
</dbReference>
<organism evidence="4 5">
    <name type="scientific">Paenibacillus azoreducens</name>
    <dbReference type="NCBI Taxonomy" id="116718"/>
    <lineage>
        <taxon>Bacteria</taxon>
        <taxon>Bacillati</taxon>
        <taxon>Bacillota</taxon>
        <taxon>Bacilli</taxon>
        <taxon>Bacillales</taxon>
        <taxon>Paenibacillaceae</taxon>
        <taxon>Paenibacillus</taxon>
    </lineage>
</organism>
<evidence type="ECO:0000313" key="5">
    <source>
        <dbReference type="Proteomes" id="UP000682811"/>
    </source>
</evidence>